<dbReference type="FunFam" id="3.40.390.10:FF:000001">
    <property type="entry name" value="A disintegrin and metalloproteinase with thrombospondin motifs 1"/>
    <property type="match status" value="1"/>
</dbReference>
<keyword evidence="13 17" id="KW-1015">Disulfide bond</keyword>
<gene>
    <name evidence="21" type="ORF">IRJ41_009421</name>
</gene>
<dbReference type="Gene3D" id="2.60.120.830">
    <property type="match status" value="1"/>
</dbReference>
<dbReference type="Pfam" id="PF01421">
    <property type="entry name" value="Reprolysin"/>
    <property type="match status" value="1"/>
</dbReference>
<dbReference type="EMBL" id="JAFHDT010000002">
    <property type="protein sequence ID" value="KAI7812794.1"/>
    <property type="molecule type" value="Genomic_DNA"/>
</dbReference>
<dbReference type="InterPro" id="IPR006586">
    <property type="entry name" value="ADAM_Cys-rich"/>
</dbReference>
<evidence type="ECO:0000313" key="22">
    <source>
        <dbReference type="Proteomes" id="UP001059041"/>
    </source>
</evidence>
<evidence type="ECO:0000256" key="13">
    <source>
        <dbReference type="ARBA" id="ARBA00023157"/>
    </source>
</evidence>
<keyword evidence="7 19" id="KW-0732">Signal</keyword>
<evidence type="ECO:0000256" key="3">
    <source>
        <dbReference type="ARBA" id="ARBA00022530"/>
    </source>
</evidence>
<comment type="caution">
    <text evidence="21">The sequence shown here is derived from an EMBL/GenBank/DDBJ whole genome shotgun (WGS) entry which is preliminary data.</text>
</comment>
<keyword evidence="4" id="KW-0645">Protease</keyword>
<dbReference type="SMART" id="SM00209">
    <property type="entry name" value="TSP1"/>
    <property type="match status" value="3"/>
</dbReference>
<dbReference type="Gene3D" id="2.20.100.10">
    <property type="entry name" value="Thrombospondin type-1 (TSP1) repeat"/>
    <property type="match status" value="3"/>
</dbReference>
<evidence type="ECO:0000256" key="12">
    <source>
        <dbReference type="ARBA" id="ARBA00023145"/>
    </source>
</evidence>
<dbReference type="Pfam" id="PF19030">
    <property type="entry name" value="TSP1_ADAMTS"/>
    <property type="match status" value="2"/>
</dbReference>
<evidence type="ECO:0000313" key="21">
    <source>
        <dbReference type="EMBL" id="KAI7812794.1"/>
    </source>
</evidence>
<keyword evidence="5" id="KW-0165">Cleavage on pair of basic residues</keyword>
<feature type="disulfide bond" evidence="17">
    <location>
        <begin position="378"/>
        <end position="407"/>
    </location>
</feature>
<keyword evidence="10 16" id="KW-0862">Zinc</keyword>
<keyword evidence="22" id="KW-1185">Reference proteome</keyword>
<dbReference type="InterPro" id="IPR050439">
    <property type="entry name" value="ADAMTS_ADAMTS-like"/>
</dbReference>
<dbReference type="InterPro" id="IPR041645">
    <property type="entry name" value="ADAMTS_CR_2"/>
</dbReference>
<dbReference type="InterPro" id="IPR002870">
    <property type="entry name" value="Peptidase_M12B_N"/>
</dbReference>
<dbReference type="FunFam" id="2.60.120.830:FF:000001">
    <property type="entry name" value="A disintegrin and metalloproteinase with thrombospondin motifs 1"/>
    <property type="match status" value="1"/>
</dbReference>
<evidence type="ECO:0000256" key="8">
    <source>
        <dbReference type="ARBA" id="ARBA00022737"/>
    </source>
</evidence>
<feature type="binding site" evidence="16">
    <location>
        <position position="426"/>
    </location>
    <ligand>
        <name>Ca(2+)</name>
        <dbReference type="ChEBI" id="CHEBI:29108"/>
        <label>1</label>
    </ligand>
</feature>
<feature type="disulfide bond" evidence="17">
    <location>
        <begin position="495"/>
        <end position="506"/>
    </location>
</feature>
<evidence type="ECO:0000259" key="20">
    <source>
        <dbReference type="PROSITE" id="PS50215"/>
    </source>
</evidence>
<feature type="active site" evidence="15 18">
    <location>
        <position position="363"/>
    </location>
</feature>
<feature type="binding site" evidence="16">
    <location>
        <position position="305"/>
    </location>
    <ligand>
        <name>Ca(2+)</name>
        <dbReference type="ChEBI" id="CHEBI:29108"/>
        <label>2</label>
    </ligand>
</feature>
<dbReference type="GO" id="GO:0006508">
    <property type="term" value="P:proteolysis"/>
    <property type="evidence" value="ECO:0007669"/>
    <property type="project" value="UniProtKB-KW"/>
</dbReference>
<proteinExistence type="predicted"/>
<dbReference type="Pfam" id="PF05986">
    <property type="entry name" value="ADAMTS_spacer1"/>
    <property type="match status" value="1"/>
</dbReference>
<feature type="domain" description="Peptidase M12B" evidence="20">
    <location>
        <begin position="219"/>
        <end position="428"/>
    </location>
</feature>
<keyword evidence="16" id="KW-0106">Calcium</keyword>
<dbReference type="InterPro" id="IPR036383">
    <property type="entry name" value="TSP1_rpt_sf"/>
</dbReference>
<keyword evidence="6 16" id="KW-0479">Metal-binding</keyword>
<organism evidence="21 22">
    <name type="scientific">Triplophysa rosa</name>
    <name type="common">Cave loach</name>
    <dbReference type="NCBI Taxonomy" id="992332"/>
    <lineage>
        <taxon>Eukaryota</taxon>
        <taxon>Metazoa</taxon>
        <taxon>Chordata</taxon>
        <taxon>Craniata</taxon>
        <taxon>Vertebrata</taxon>
        <taxon>Euteleostomi</taxon>
        <taxon>Actinopterygii</taxon>
        <taxon>Neopterygii</taxon>
        <taxon>Teleostei</taxon>
        <taxon>Ostariophysi</taxon>
        <taxon>Cypriniformes</taxon>
        <taxon>Nemacheilidae</taxon>
        <taxon>Triplophysa</taxon>
    </lineage>
</organism>
<dbReference type="PANTHER" id="PTHR13723">
    <property type="entry name" value="ADAMTS A DISINTEGRIN AND METALLOPROTEASE WITH THROMBOSPONDIN MOTIFS PROTEASE"/>
    <property type="match status" value="1"/>
</dbReference>
<dbReference type="Proteomes" id="UP001059041">
    <property type="component" value="Linkage Group LG2"/>
</dbReference>
<evidence type="ECO:0000256" key="16">
    <source>
        <dbReference type="PIRSR" id="PIRSR613273-2"/>
    </source>
</evidence>
<accession>A0A9W7X2U7</accession>
<evidence type="ECO:0000256" key="19">
    <source>
        <dbReference type="SAM" id="SignalP"/>
    </source>
</evidence>
<evidence type="ECO:0000256" key="7">
    <source>
        <dbReference type="ARBA" id="ARBA00022729"/>
    </source>
</evidence>
<evidence type="ECO:0000256" key="10">
    <source>
        <dbReference type="ARBA" id="ARBA00022833"/>
    </source>
</evidence>
<evidence type="ECO:0000256" key="6">
    <source>
        <dbReference type="ARBA" id="ARBA00022723"/>
    </source>
</evidence>
<feature type="signal peptide" evidence="19">
    <location>
        <begin position="1"/>
        <end position="18"/>
    </location>
</feature>
<dbReference type="PRINTS" id="PR01861">
    <property type="entry name" value="ADAMTS8"/>
</dbReference>
<dbReference type="GO" id="GO:0008270">
    <property type="term" value="F:zinc ion binding"/>
    <property type="evidence" value="ECO:0007669"/>
    <property type="project" value="InterPro"/>
</dbReference>
<dbReference type="Gene3D" id="3.40.1620.60">
    <property type="match status" value="2"/>
</dbReference>
<keyword evidence="3" id="KW-0272">Extracellular matrix</keyword>
<dbReference type="GO" id="GO:0004222">
    <property type="term" value="F:metalloendopeptidase activity"/>
    <property type="evidence" value="ECO:0007669"/>
    <property type="project" value="InterPro"/>
</dbReference>
<dbReference type="SUPFAM" id="SSF55486">
    <property type="entry name" value="Metalloproteases ('zincins'), catalytic domain"/>
    <property type="match status" value="1"/>
</dbReference>
<evidence type="ECO:0000256" key="14">
    <source>
        <dbReference type="ARBA" id="ARBA00023180"/>
    </source>
</evidence>
<feature type="disulfide bond" evidence="17">
    <location>
        <begin position="449"/>
        <end position="472"/>
    </location>
</feature>
<comment type="subcellular location">
    <subcellularLocation>
        <location evidence="1">Secreted</location>
        <location evidence="1">Extracellular space</location>
        <location evidence="1">Extracellular matrix</location>
    </subcellularLocation>
</comment>
<dbReference type="CDD" id="cd04273">
    <property type="entry name" value="ZnMc_ADAMTS_like"/>
    <property type="match status" value="1"/>
</dbReference>
<keyword evidence="8" id="KW-0677">Repeat</keyword>
<feature type="disulfide bond" evidence="17">
    <location>
        <begin position="467"/>
        <end position="501"/>
    </location>
</feature>
<feature type="disulfide bond" evidence="17">
    <location>
        <begin position="545"/>
        <end position="557"/>
    </location>
</feature>
<feature type="binding site" evidence="16">
    <location>
        <position position="426"/>
    </location>
    <ligand>
        <name>Ca(2+)</name>
        <dbReference type="ChEBI" id="CHEBI:29108"/>
        <label>2</label>
    </ligand>
</feature>
<evidence type="ECO:0000256" key="2">
    <source>
        <dbReference type="ARBA" id="ARBA00022525"/>
    </source>
</evidence>
<dbReference type="FunFam" id="2.20.100.10:FF:000006">
    <property type="entry name" value="A disintegrin and metalloproteinase with thrombospondin motifs 1"/>
    <property type="match status" value="1"/>
</dbReference>
<keyword evidence="11" id="KW-0482">Metalloprotease</keyword>
<dbReference type="InterPro" id="IPR013273">
    <property type="entry name" value="ADAMTS/ADAMTS-like"/>
</dbReference>
<dbReference type="InterPro" id="IPR013277">
    <property type="entry name" value="Pept_M12B_ADAM-TS8"/>
</dbReference>
<comment type="caution">
    <text evidence="18">Lacks conserved residue(s) required for the propagation of feature annotation.</text>
</comment>
<dbReference type="SMART" id="SM00608">
    <property type="entry name" value="ACR"/>
    <property type="match status" value="1"/>
</dbReference>
<feature type="binding site" evidence="16 18">
    <location>
        <position position="372"/>
    </location>
    <ligand>
        <name>Zn(2+)</name>
        <dbReference type="ChEBI" id="CHEBI:29105"/>
        <note>catalytic</note>
    </ligand>
</feature>
<dbReference type="PROSITE" id="PS50092">
    <property type="entry name" value="TSP1"/>
    <property type="match status" value="3"/>
</dbReference>
<dbReference type="InterPro" id="IPR000884">
    <property type="entry name" value="TSP1_rpt"/>
</dbReference>
<dbReference type="Pfam" id="PF17771">
    <property type="entry name" value="ADAMTS_CR_2"/>
    <property type="match status" value="1"/>
</dbReference>
<evidence type="ECO:0000256" key="17">
    <source>
        <dbReference type="PIRSR" id="PIRSR613273-3"/>
    </source>
</evidence>
<sequence length="965" mass="106210">MFLLLRSVLFVNVFYVQWEIAGSMQSQFCAPVRLDHQRLGKSILFSVEENMLPQRVVFKISAFEQDFVLDLQSDSSFLAPSFSSHTDATTQNSAQSADVSRCFYAGEVNSDPISYAALSLCKGLQGAFGYDGWEYFIKPASNDTASATDWDNMDAHFISRRSNANLSGNSTSRCGVDSGVTNSVAQSLAKFRHMKEQHIKNMSMSVLKNRSKRFVSIPRYVETLVVADESMAKFHGDDLKHYVLTLMSVAARLYKHPTILNSINIVVVKFMVINEEEKGPKVSGNAAMTLRNFCTWQKKLNKNNDKHPEYWDTAILFTKQDLCGASTCDTLGMADVGTMCDPKRSCSVIEDDGLPSAFTTAHELGHVFNMPHDNVKACEEVFGKLEDNHMMSPTLIRINRTSPWSPCSAAIITDYLDSGHGDCLLDQPQKPLALPDVLPGASYSLERQCELAFGAGSKPCPFMQAPCQRLWCTGKTRGQLVCQTRHFPWADGTSCGDGQLCMRGTCIEKQEMPKTKVDGRWGKWGPFGTCSRSCGGGVQLSKRECINPVPVNGGKYCQGVRVKYRSCNLNPCPDTGKSYREEQCEAYNGFSLNTNRLTPSVVWVPKYSGVSAKDMCKLICRANGTGYFYVLAPKVVDGTPCSPDSSSVCVQGKCIKAGCDGKLGSNKKFDKCGICGGDNKNCKKVSGLFTKPIHGYNFVVMLPVGAANIDIRQRGYKGILSDDNYLAVKNSQSKYLLNGNYVVSAMEKDILVKGSLLRYSGTIGSSETVQAVKPLGEALVIEVLSVGQMTPPRIRYSFFLPRESKENKVQKKEERARAENSVLREEGEIDKVGKELDLLKDNISPLYGKESLPSPAKWVAGGWDVCSVTCGNGLQKRLMQCLKGDGGPGLDCDPDQKPSTIRVCGDPCPMWEVGDWSPCSKTCGKGFKRRLLLCSTSTGKLLPREQCSGKKKPQELDFCSLTPCK</sequence>
<dbReference type="GO" id="GO:0030198">
    <property type="term" value="P:extracellular matrix organization"/>
    <property type="evidence" value="ECO:0007669"/>
    <property type="project" value="InterPro"/>
</dbReference>
<feature type="binding site" evidence="16">
    <location>
        <position position="312"/>
    </location>
    <ligand>
        <name>Ca(2+)</name>
        <dbReference type="ChEBI" id="CHEBI:29108"/>
        <label>1</label>
    </ligand>
</feature>
<dbReference type="Pfam" id="PF00090">
    <property type="entry name" value="TSP_1"/>
    <property type="match status" value="1"/>
</dbReference>
<keyword evidence="12" id="KW-0865">Zymogen</keyword>
<keyword evidence="2" id="KW-0964">Secreted</keyword>
<feature type="disulfide bond" evidence="17">
    <location>
        <begin position="534"/>
        <end position="572"/>
    </location>
</feature>
<dbReference type="SUPFAM" id="SSF82895">
    <property type="entry name" value="TSP-1 type 1 repeat"/>
    <property type="match status" value="3"/>
</dbReference>
<feature type="disulfide bond" evidence="17">
    <location>
        <begin position="530"/>
        <end position="567"/>
    </location>
</feature>
<dbReference type="InterPro" id="IPR010294">
    <property type="entry name" value="ADAMTS_spacer1"/>
</dbReference>
<dbReference type="AlphaFoldDB" id="A0A9W7X2U7"/>
<dbReference type="Pfam" id="PF01562">
    <property type="entry name" value="Pep_M12B_propep"/>
    <property type="match status" value="1"/>
</dbReference>
<reference evidence="21" key="1">
    <citation type="submission" date="2021-02" db="EMBL/GenBank/DDBJ databases">
        <title>Comparative genomics reveals that relaxation of natural selection precedes convergent phenotypic evolution of cavefish.</title>
        <authorList>
            <person name="Peng Z."/>
        </authorList>
    </citation>
    <scope>NUCLEOTIDE SEQUENCE</scope>
    <source>
        <tissue evidence="21">Muscle</tissue>
    </source>
</reference>
<feature type="disulfide bond" evidence="17">
    <location>
        <begin position="460"/>
        <end position="482"/>
    </location>
</feature>
<feature type="disulfide bond" evidence="17">
    <location>
        <begin position="294"/>
        <end position="346"/>
    </location>
</feature>
<dbReference type="PANTHER" id="PTHR13723:SF39">
    <property type="entry name" value="A DISINTEGRIN AND METALLOPROTEINASE WITH THROMBOSPONDIN MOTIFS 15"/>
    <property type="match status" value="1"/>
</dbReference>
<feature type="disulfide bond" evidence="17">
    <location>
        <begin position="323"/>
        <end position="328"/>
    </location>
</feature>
<feature type="chain" id="PRO_5040862430" evidence="19">
    <location>
        <begin position="19"/>
        <end position="965"/>
    </location>
</feature>
<dbReference type="PRINTS" id="PR01857">
    <property type="entry name" value="ADAMTSFAMILY"/>
</dbReference>
<evidence type="ECO:0000256" key="9">
    <source>
        <dbReference type="ARBA" id="ARBA00022801"/>
    </source>
</evidence>
<dbReference type="InterPro" id="IPR024079">
    <property type="entry name" value="MetalloPept_cat_dom_sf"/>
</dbReference>
<comment type="cofactor">
    <cofactor evidence="16">
        <name>Zn(2+)</name>
        <dbReference type="ChEBI" id="CHEBI:29105"/>
    </cofactor>
    <text evidence="16">Binds 1 zinc ion per subunit.</text>
</comment>
<dbReference type="InterPro" id="IPR045371">
    <property type="entry name" value="ADAMTS_CR_3"/>
</dbReference>
<dbReference type="GO" id="GO:0031012">
    <property type="term" value="C:extracellular matrix"/>
    <property type="evidence" value="ECO:0007669"/>
    <property type="project" value="TreeGrafter"/>
</dbReference>
<feature type="binding site" evidence="16">
    <location>
        <position position="423"/>
    </location>
    <ligand>
        <name>Ca(2+)</name>
        <dbReference type="ChEBI" id="CHEBI:29108"/>
        <label>1</label>
    </ligand>
</feature>
<evidence type="ECO:0000256" key="5">
    <source>
        <dbReference type="ARBA" id="ARBA00022685"/>
    </source>
</evidence>
<dbReference type="FunFam" id="2.20.100.10:FF:000005">
    <property type="entry name" value="ADAM metallopeptidase with thrombospondin type 1 motif 9"/>
    <property type="match status" value="1"/>
</dbReference>
<feature type="binding site" evidence="16">
    <location>
        <position position="222"/>
    </location>
    <ligand>
        <name>Ca(2+)</name>
        <dbReference type="ChEBI" id="CHEBI:29108"/>
        <label>1</label>
    </ligand>
</feature>
<evidence type="ECO:0000256" key="11">
    <source>
        <dbReference type="ARBA" id="ARBA00023049"/>
    </source>
</evidence>
<feature type="binding site" evidence="16">
    <location>
        <position position="305"/>
    </location>
    <ligand>
        <name>Ca(2+)</name>
        <dbReference type="ChEBI" id="CHEBI:29108"/>
        <label>1</label>
    </ligand>
</feature>
<name>A0A9W7X2U7_TRIRA</name>
<evidence type="ECO:0000256" key="18">
    <source>
        <dbReference type="PROSITE-ProRule" id="PRU00276"/>
    </source>
</evidence>
<evidence type="ECO:0000256" key="15">
    <source>
        <dbReference type="PIRSR" id="PIRSR613273-1"/>
    </source>
</evidence>
<evidence type="ECO:0000256" key="1">
    <source>
        <dbReference type="ARBA" id="ARBA00004498"/>
    </source>
</evidence>
<feature type="binding site" evidence="16">
    <location>
        <position position="222"/>
    </location>
    <ligand>
        <name>Ca(2+)</name>
        <dbReference type="ChEBI" id="CHEBI:29108"/>
        <label>2</label>
    </ligand>
</feature>
<feature type="binding site" evidence="16 18">
    <location>
        <position position="362"/>
    </location>
    <ligand>
        <name>Zn(2+)</name>
        <dbReference type="ChEBI" id="CHEBI:29105"/>
        <note>catalytic</note>
    </ligand>
</feature>
<feature type="disulfide bond" evidence="17">
    <location>
        <begin position="340"/>
        <end position="423"/>
    </location>
</feature>
<dbReference type="Gene3D" id="3.40.390.10">
    <property type="entry name" value="Collagenase (Catalytic Domain)"/>
    <property type="match status" value="1"/>
</dbReference>
<feature type="binding site" evidence="16 18">
    <location>
        <position position="366"/>
    </location>
    <ligand>
        <name>Zn(2+)</name>
        <dbReference type="ChEBI" id="CHEBI:29105"/>
        <note>catalytic</note>
    </ligand>
</feature>
<dbReference type="PROSITE" id="PS50215">
    <property type="entry name" value="ADAM_MEPRO"/>
    <property type="match status" value="1"/>
</dbReference>
<protein>
    <submittedName>
        <fullName evidence="21">ADAMTS15</fullName>
    </submittedName>
</protein>
<keyword evidence="14" id="KW-0325">Glycoprotein</keyword>
<dbReference type="OrthoDB" id="412680at2759"/>
<dbReference type="InterPro" id="IPR001590">
    <property type="entry name" value="Peptidase_M12B"/>
</dbReference>
<dbReference type="Pfam" id="PF19236">
    <property type="entry name" value="ADAMTS_CR_3"/>
    <property type="match status" value="1"/>
</dbReference>
<evidence type="ECO:0000256" key="4">
    <source>
        <dbReference type="ARBA" id="ARBA00022670"/>
    </source>
</evidence>
<keyword evidence="9" id="KW-0378">Hydrolase</keyword>